<reference evidence="3" key="1">
    <citation type="journal article" date="2019" name="Int. J. Syst. Evol. Microbiol.">
        <title>The Global Catalogue of Microorganisms (GCM) 10K type strain sequencing project: providing services to taxonomists for standard genome sequencing and annotation.</title>
        <authorList>
            <consortium name="The Broad Institute Genomics Platform"/>
            <consortium name="The Broad Institute Genome Sequencing Center for Infectious Disease"/>
            <person name="Wu L."/>
            <person name="Ma J."/>
        </authorList>
    </citation>
    <scope>NUCLEOTIDE SEQUENCE [LARGE SCALE GENOMIC DNA]</scope>
    <source>
        <strain evidence="3">JCM 13008</strain>
    </source>
</reference>
<name>A0ABP4ER06_9ACTN</name>
<gene>
    <name evidence="2" type="ORF">GCM10009668_42360</name>
</gene>
<dbReference type="EMBL" id="BAAALG010000019">
    <property type="protein sequence ID" value="GAA1115166.1"/>
    <property type="molecule type" value="Genomic_DNA"/>
</dbReference>
<dbReference type="SUPFAM" id="SSF52833">
    <property type="entry name" value="Thioredoxin-like"/>
    <property type="match status" value="1"/>
</dbReference>
<accession>A0ABP4ER06</accession>
<protein>
    <recommendedName>
        <fullName evidence="1">Thioredoxin domain-containing protein</fullName>
    </recommendedName>
</protein>
<evidence type="ECO:0000313" key="2">
    <source>
        <dbReference type="EMBL" id="GAA1115166.1"/>
    </source>
</evidence>
<feature type="domain" description="Thioredoxin" evidence="1">
    <location>
        <begin position="53"/>
        <end position="147"/>
    </location>
</feature>
<dbReference type="CDD" id="cd02947">
    <property type="entry name" value="TRX_family"/>
    <property type="match status" value="1"/>
</dbReference>
<evidence type="ECO:0000259" key="1">
    <source>
        <dbReference type="Pfam" id="PF00085"/>
    </source>
</evidence>
<comment type="caution">
    <text evidence="2">The sequence shown here is derived from an EMBL/GenBank/DDBJ whole genome shotgun (WGS) entry which is preliminary data.</text>
</comment>
<dbReference type="InterPro" id="IPR013766">
    <property type="entry name" value="Thioredoxin_domain"/>
</dbReference>
<keyword evidence="3" id="KW-1185">Reference proteome</keyword>
<evidence type="ECO:0000313" key="3">
    <source>
        <dbReference type="Proteomes" id="UP001501581"/>
    </source>
</evidence>
<dbReference type="Pfam" id="PF00085">
    <property type="entry name" value="Thioredoxin"/>
    <property type="match status" value="1"/>
</dbReference>
<dbReference type="RefSeq" id="WP_343996935.1">
    <property type="nucleotide sequence ID" value="NZ_BAAALG010000019.1"/>
</dbReference>
<dbReference type="InterPro" id="IPR036249">
    <property type="entry name" value="Thioredoxin-like_sf"/>
</dbReference>
<organism evidence="2 3">
    <name type="scientific">Nocardioides dubius</name>
    <dbReference type="NCBI Taxonomy" id="317019"/>
    <lineage>
        <taxon>Bacteria</taxon>
        <taxon>Bacillati</taxon>
        <taxon>Actinomycetota</taxon>
        <taxon>Actinomycetes</taxon>
        <taxon>Propionibacteriales</taxon>
        <taxon>Nocardioidaceae</taxon>
        <taxon>Nocardioides</taxon>
    </lineage>
</organism>
<dbReference type="Proteomes" id="UP001501581">
    <property type="component" value="Unassembled WGS sequence"/>
</dbReference>
<sequence length="151" mass="15977">MTGLIVLVVTLAVVALFGAWRVLTDGRFRPRSAVRTTAPAEVEAAVQPAPSLLADTPFEAQLGDRATLVQFSTAFCAPCRSTRRILDEVTTLVPGVAHIEVDAEHHLELVRQLGIVRTPTTIVLDAAGSEHTRAVGAPTKAHVLAALADVV</sequence>
<proteinExistence type="predicted"/>
<dbReference type="Gene3D" id="3.40.30.10">
    <property type="entry name" value="Glutaredoxin"/>
    <property type="match status" value="1"/>
</dbReference>